<feature type="domain" description="CBS" evidence="3">
    <location>
        <begin position="68"/>
        <end position="126"/>
    </location>
</feature>
<dbReference type="Gene3D" id="3.90.1530.10">
    <property type="entry name" value="Conserved hypothetical protein from pyrococcus furiosus pfu- 392566-001, ParB domain"/>
    <property type="match status" value="1"/>
</dbReference>
<evidence type="ECO:0000313" key="5">
    <source>
        <dbReference type="EMBL" id="NCS91746.1"/>
    </source>
</evidence>
<evidence type="ECO:0000313" key="4">
    <source>
        <dbReference type="EMBL" id="NCN64968.1"/>
    </source>
</evidence>
<dbReference type="EMBL" id="JAACVF010000067">
    <property type="protein sequence ID" value="NCN64968.1"/>
    <property type="molecule type" value="Genomic_DNA"/>
</dbReference>
<dbReference type="SUPFAM" id="SSF110849">
    <property type="entry name" value="ParB/Sulfiredoxin"/>
    <property type="match status" value="1"/>
</dbReference>
<evidence type="ECO:0000313" key="6">
    <source>
        <dbReference type="Proteomes" id="UP000768163"/>
    </source>
</evidence>
<dbReference type="Proteomes" id="UP000738826">
    <property type="component" value="Unassembled WGS sequence"/>
</dbReference>
<dbReference type="SMART" id="SM00470">
    <property type="entry name" value="ParB"/>
    <property type="match status" value="1"/>
</dbReference>
<keyword evidence="1 2" id="KW-0129">CBS domain</keyword>
<dbReference type="SUPFAM" id="SSF54631">
    <property type="entry name" value="CBS-domain pair"/>
    <property type="match status" value="1"/>
</dbReference>
<dbReference type="InterPro" id="IPR046342">
    <property type="entry name" value="CBS_dom_sf"/>
</dbReference>
<sequence>MDKKYVKDYFHTDVIIAMPKFTVEKVERMVLKYQHVGFPVVENEKLIGFVSILDILFRHPKATIDKFMRTDVIVATPDMEIFRAAKIMWRRGIYSLPVIGEGNKFIGILSNRDILRIEIEHSSYDKVLKIKEIFENLHDCEILIVEGNVRVRNLIPTQNSINTDELYVRIYEIQKNLNEPIVVLRTNSKDFIIDGHHRAVAAAKLNVREIAAYVLTAKKPVRFGYEETANKLNLKCLDDIEIIDEKKKFELNKVEL</sequence>
<comment type="caution">
    <text evidence="4">The sequence shown here is derived from an EMBL/GenBank/DDBJ whole genome shotgun (WGS) entry which is preliminary data.</text>
</comment>
<dbReference type="EMBL" id="JAACQH010000105">
    <property type="protein sequence ID" value="NCS91746.1"/>
    <property type="molecule type" value="Genomic_DNA"/>
</dbReference>
<proteinExistence type="predicted"/>
<dbReference type="InterPro" id="IPR051257">
    <property type="entry name" value="Diverse_CBS-Domain"/>
</dbReference>
<dbReference type="InterPro" id="IPR036086">
    <property type="entry name" value="ParB/Sulfiredoxin_sf"/>
</dbReference>
<dbReference type="InterPro" id="IPR000644">
    <property type="entry name" value="CBS_dom"/>
</dbReference>
<reference evidence="4" key="1">
    <citation type="submission" date="2019-11" db="EMBL/GenBank/DDBJ databases">
        <title>Lipid analysis of CO2-rich subsurface aquifers suggests an autotrophy-based deep biosphere with lysolipids enriched in CPR bacteria.</title>
        <authorList>
            <person name="Probst A.J."/>
            <person name="Elling F.J."/>
            <person name="Castelle C.J."/>
            <person name="Zhu Q."/>
            <person name="Elvert M."/>
            <person name="Birarda G."/>
            <person name="Holman H.-Y."/>
            <person name="Lane K.R."/>
            <person name="Ladd B."/>
            <person name="Ryan M.C."/>
            <person name="Woyke T."/>
            <person name="Hinrichs K.-U."/>
            <person name="Banfield J.F."/>
        </authorList>
    </citation>
    <scope>NUCLEOTIDE SEQUENCE</scope>
    <source>
        <strain evidence="4">CG_2015-01_33_1645</strain>
        <strain evidence="5">CG_2015-04_33_537</strain>
    </source>
</reference>
<dbReference type="Gene3D" id="3.10.580.10">
    <property type="entry name" value="CBS-domain"/>
    <property type="match status" value="1"/>
</dbReference>
<name>A0A8J8CFK4_9ARCH</name>
<dbReference type="Proteomes" id="UP000768163">
    <property type="component" value="Unassembled WGS sequence"/>
</dbReference>
<organism evidence="4 6">
    <name type="scientific">Candidatus Altarchaeum hamiconexum</name>
    <dbReference type="NCBI Taxonomy" id="1803513"/>
    <lineage>
        <taxon>Archaea</taxon>
        <taxon>Candidatus Altarchaeota</taxon>
        <taxon>Candidatus Altiarchaeia</taxon>
        <taxon>Candidatus Altarchaeales</taxon>
        <taxon>Candidatus Altarchaeaceae</taxon>
        <taxon>Candidatus Altarchaeum</taxon>
    </lineage>
</organism>
<dbReference type="SMART" id="SM00116">
    <property type="entry name" value="CBS"/>
    <property type="match status" value="2"/>
</dbReference>
<dbReference type="InterPro" id="IPR003115">
    <property type="entry name" value="ParB_N"/>
</dbReference>
<dbReference type="Pfam" id="PF00571">
    <property type="entry name" value="CBS"/>
    <property type="match status" value="2"/>
</dbReference>
<gene>
    <name evidence="5" type="ORF">GW779_04995</name>
    <name evidence="4" type="ORF">GW910_02675</name>
</gene>
<dbReference type="AlphaFoldDB" id="A0A8J8CFK4"/>
<evidence type="ECO:0000256" key="2">
    <source>
        <dbReference type="PROSITE-ProRule" id="PRU00703"/>
    </source>
</evidence>
<protein>
    <submittedName>
        <fullName evidence="4">CBS domain-containing protein</fullName>
    </submittedName>
</protein>
<dbReference type="PANTHER" id="PTHR43080">
    <property type="entry name" value="CBS DOMAIN-CONTAINING PROTEIN CBSX3, MITOCHONDRIAL"/>
    <property type="match status" value="1"/>
</dbReference>
<dbReference type="PROSITE" id="PS51371">
    <property type="entry name" value="CBS"/>
    <property type="match status" value="1"/>
</dbReference>
<evidence type="ECO:0000259" key="3">
    <source>
        <dbReference type="PROSITE" id="PS51371"/>
    </source>
</evidence>
<accession>A0A8J8CFK4</accession>
<dbReference type="PANTHER" id="PTHR43080:SF2">
    <property type="entry name" value="CBS DOMAIN-CONTAINING PROTEIN"/>
    <property type="match status" value="1"/>
</dbReference>
<evidence type="ECO:0000256" key="1">
    <source>
        <dbReference type="ARBA" id="ARBA00023122"/>
    </source>
</evidence>